<evidence type="ECO:0000259" key="1">
    <source>
        <dbReference type="Pfam" id="PF04471"/>
    </source>
</evidence>
<proteinExistence type="predicted"/>
<sequence length="309" mass="35669">MERVEAEQAFYVKLGTGGCWAEDAIAQKKFRVGWRWIHLDDMNERRWPAVRRQVKSQLRGKSKGVVTADFNALKRVIESTSDDLWITFHNNSLWWTTLKNGQMRRDTLSTYRLTARSWSNRSITGRELTISNIPGSISQLQGYRATICSVSQLDVLLRTINGDESPAANGLREQQRVLVESVAHAIQALHWKDFETLVDLIFRASGWRRTSVLGQHAKGLDLELIEPIMKDRYVVQVKSRAGVPELQETLSQFRQSAHRTIFFIVHTPDEALLRLRRRQNKRLRFLLAEDLAQMTIDAGLLSWIEEKVM</sequence>
<reference evidence="2 3" key="1">
    <citation type="submission" date="2019-08" db="EMBL/GenBank/DDBJ databases">
        <title>100 year-old enigma solved: identification of Planctomyces bekefii, the type genus and species of the phylum Planctomycetes.</title>
        <authorList>
            <person name="Svetlana D.N."/>
            <person name="Overmann J."/>
        </authorList>
    </citation>
    <scope>NUCLEOTIDE SEQUENCE [LARGE SCALE GENOMIC DNA]</scope>
    <source>
        <strain evidence="2">Phe10_nw2017</strain>
    </source>
</reference>
<organism evidence="2 3">
    <name type="scientific">Planctomyces bekefii</name>
    <dbReference type="NCBI Taxonomy" id="1653850"/>
    <lineage>
        <taxon>Bacteria</taxon>
        <taxon>Pseudomonadati</taxon>
        <taxon>Planctomycetota</taxon>
        <taxon>Planctomycetia</taxon>
        <taxon>Planctomycetales</taxon>
        <taxon>Planctomycetaceae</taxon>
        <taxon>Planctomyces</taxon>
    </lineage>
</organism>
<dbReference type="GO" id="GO:0009307">
    <property type="term" value="P:DNA restriction-modification system"/>
    <property type="evidence" value="ECO:0007669"/>
    <property type="project" value="InterPro"/>
</dbReference>
<comment type="caution">
    <text evidence="2">The sequence shown here is derived from an EMBL/GenBank/DDBJ whole genome shotgun (WGS) entry which is preliminary data.</text>
</comment>
<evidence type="ECO:0000313" key="3">
    <source>
        <dbReference type="Proteomes" id="UP000321083"/>
    </source>
</evidence>
<accession>A0A5C6M5B3</accession>
<dbReference type="GO" id="GO:0003677">
    <property type="term" value="F:DNA binding"/>
    <property type="evidence" value="ECO:0007669"/>
    <property type="project" value="InterPro"/>
</dbReference>
<dbReference type="InterPro" id="IPR007560">
    <property type="entry name" value="Restrct_endonuc_IV_Mrr"/>
</dbReference>
<dbReference type="EMBL" id="SRHE01000136">
    <property type="protein sequence ID" value="TWW09970.1"/>
    <property type="molecule type" value="Genomic_DNA"/>
</dbReference>
<protein>
    <recommendedName>
        <fullName evidence="1">Restriction endonuclease type IV Mrr domain-containing protein</fullName>
    </recommendedName>
</protein>
<keyword evidence="3" id="KW-1185">Reference proteome</keyword>
<feature type="domain" description="Restriction endonuclease type IV Mrr" evidence="1">
    <location>
        <begin position="186"/>
        <end position="271"/>
    </location>
</feature>
<reference evidence="2 3" key="2">
    <citation type="submission" date="2019-08" db="EMBL/GenBank/DDBJ databases">
        <authorList>
            <person name="Henke P."/>
        </authorList>
    </citation>
    <scope>NUCLEOTIDE SEQUENCE [LARGE SCALE GENOMIC DNA]</scope>
    <source>
        <strain evidence="2">Phe10_nw2017</strain>
    </source>
</reference>
<dbReference type="Pfam" id="PF04471">
    <property type="entry name" value="Mrr_cat"/>
    <property type="match status" value="1"/>
</dbReference>
<evidence type="ECO:0000313" key="2">
    <source>
        <dbReference type="EMBL" id="TWW09970.1"/>
    </source>
</evidence>
<dbReference type="Proteomes" id="UP000321083">
    <property type="component" value="Unassembled WGS sequence"/>
</dbReference>
<gene>
    <name evidence="2" type="ORF">E3A20_08990</name>
</gene>
<name>A0A5C6M5B3_9PLAN</name>
<dbReference type="GO" id="GO:0004519">
    <property type="term" value="F:endonuclease activity"/>
    <property type="evidence" value="ECO:0007669"/>
    <property type="project" value="InterPro"/>
</dbReference>
<dbReference type="AlphaFoldDB" id="A0A5C6M5B3"/>